<dbReference type="InterPro" id="IPR001867">
    <property type="entry name" value="OmpR/PhoB-type_DNA-bd"/>
</dbReference>
<dbReference type="GO" id="GO:0000156">
    <property type="term" value="F:phosphorelay response regulator activity"/>
    <property type="evidence" value="ECO:0007669"/>
    <property type="project" value="TreeGrafter"/>
</dbReference>
<feature type="domain" description="OmpR/PhoB-type" evidence="10">
    <location>
        <begin position="128"/>
        <end position="226"/>
    </location>
</feature>
<dbReference type="InterPro" id="IPR001789">
    <property type="entry name" value="Sig_transdc_resp-reg_receiver"/>
</dbReference>
<dbReference type="Proteomes" id="UP000220102">
    <property type="component" value="Unassembled WGS sequence"/>
</dbReference>
<dbReference type="SMART" id="SM00862">
    <property type="entry name" value="Trans_reg_C"/>
    <property type="match status" value="1"/>
</dbReference>
<evidence type="ECO:0000256" key="2">
    <source>
        <dbReference type="ARBA" id="ARBA00023012"/>
    </source>
</evidence>
<dbReference type="PROSITE" id="PS51755">
    <property type="entry name" value="OMPR_PHOB"/>
    <property type="match status" value="1"/>
</dbReference>
<accession>A0A2A8D0X0</accession>
<keyword evidence="4 7" id="KW-0238">DNA-binding</keyword>
<dbReference type="GO" id="GO:0032993">
    <property type="term" value="C:protein-DNA complex"/>
    <property type="evidence" value="ECO:0007669"/>
    <property type="project" value="TreeGrafter"/>
</dbReference>
<dbReference type="RefSeq" id="WP_098074792.1">
    <property type="nucleotide sequence ID" value="NZ_PDEQ01000002.1"/>
</dbReference>
<evidence type="ECO:0000259" key="10">
    <source>
        <dbReference type="PROSITE" id="PS51755"/>
    </source>
</evidence>
<dbReference type="AlphaFoldDB" id="A0A2A8D0X0"/>
<dbReference type="InterPro" id="IPR036388">
    <property type="entry name" value="WH-like_DNA-bd_sf"/>
</dbReference>
<dbReference type="PANTHER" id="PTHR48111">
    <property type="entry name" value="REGULATOR OF RPOS"/>
    <property type="match status" value="1"/>
</dbReference>
<keyword evidence="5" id="KW-0804">Transcription</keyword>
<protein>
    <submittedName>
        <fullName evidence="11">DNA-binding response regulator</fullName>
    </submittedName>
</protein>
<feature type="domain" description="Response regulatory" evidence="9">
    <location>
        <begin position="5"/>
        <end position="119"/>
    </location>
</feature>
<dbReference type="Gene3D" id="6.10.250.690">
    <property type="match status" value="1"/>
</dbReference>
<evidence type="ECO:0000256" key="6">
    <source>
        <dbReference type="PROSITE-ProRule" id="PRU00169"/>
    </source>
</evidence>
<keyword evidence="2" id="KW-0902">Two-component regulatory system</keyword>
<dbReference type="OrthoDB" id="9790442at2"/>
<dbReference type="Gene3D" id="1.10.10.10">
    <property type="entry name" value="Winged helix-like DNA-binding domain superfamily/Winged helix DNA-binding domain"/>
    <property type="match status" value="1"/>
</dbReference>
<dbReference type="Pfam" id="PF00072">
    <property type="entry name" value="Response_reg"/>
    <property type="match status" value="1"/>
</dbReference>
<evidence type="ECO:0000256" key="8">
    <source>
        <dbReference type="SAM" id="MobiDB-lite"/>
    </source>
</evidence>
<organism evidence="11 12">
    <name type="scientific">Longibacter salinarum</name>
    <dbReference type="NCBI Taxonomy" id="1850348"/>
    <lineage>
        <taxon>Bacteria</taxon>
        <taxon>Pseudomonadati</taxon>
        <taxon>Rhodothermota</taxon>
        <taxon>Rhodothermia</taxon>
        <taxon>Rhodothermales</taxon>
        <taxon>Salisaetaceae</taxon>
        <taxon>Longibacter</taxon>
    </lineage>
</organism>
<dbReference type="GO" id="GO:0000976">
    <property type="term" value="F:transcription cis-regulatory region binding"/>
    <property type="evidence" value="ECO:0007669"/>
    <property type="project" value="TreeGrafter"/>
</dbReference>
<feature type="compositionally biased region" description="Polar residues" evidence="8">
    <location>
        <begin position="236"/>
        <end position="248"/>
    </location>
</feature>
<dbReference type="SUPFAM" id="SSF52172">
    <property type="entry name" value="CheY-like"/>
    <property type="match status" value="1"/>
</dbReference>
<dbReference type="InterPro" id="IPR039420">
    <property type="entry name" value="WalR-like"/>
</dbReference>
<evidence type="ECO:0000256" key="4">
    <source>
        <dbReference type="ARBA" id="ARBA00023125"/>
    </source>
</evidence>
<comment type="caution">
    <text evidence="11">The sequence shown here is derived from an EMBL/GenBank/DDBJ whole genome shotgun (WGS) entry which is preliminary data.</text>
</comment>
<evidence type="ECO:0000313" key="11">
    <source>
        <dbReference type="EMBL" id="PEN14619.1"/>
    </source>
</evidence>
<keyword evidence="3" id="KW-0805">Transcription regulation</keyword>
<dbReference type="CDD" id="cd00383">
    <property type="entry name" value="trans_reg_C"/>
    <property type="match status" value="1"/>
</dbReference>
<dbReference type="PROSITE" id="PS50110">
    <property type="entry name" value="RESPONSE_REGULATORY"/>
    <property type="match status" value="1"/>
</dbReference>
<dbReference type="GO" id="GO:0005829">
    <property type="term" value="C:cytosol"/>
    <property type="evidence" value="ECO:0007669"/>
    <property type="project" value="TreeGrafter"/>
</dbReference>
<feature type="region of interest" description="Disordered" evidence="8">
    <location>
        <begin position="224"/>
        <end position="248"/>
    </location>
</feature>
<gene>
    <name evidence="11" type="ORF">CRI94_06245</name>
</gene>
<dbReference type="FunFam" id="1.10.10.10:FF:000005">
    <property type="entry name" value="Two-component system response regulator"/>
    <property type="match status" value="1"/>
</dbReference>
<evidence type="ECO:0000313" key="12">
    <source>
        <dbReference type="Proteomes" id="UP000220102"/>
    </source>
</evidence>
<dbReference type="InterPro" id="IPR011006">
    <property type="entry name" value="CheY-like_superfamily"/>
</dbReference>
<evidence type="ECO:0000256" key="5">
    <source>
        <dbReference type="ARBA" id="ARBA00023163"/>
    </source>
</evidence>
<name>A0A2A8D0X0_9BACT</name>
<keyword evidence="1 6" id="KW-0597">Phosphoprotein</keyword>
<feature type="DNA-binding region" description="OmpR/PhoB-type" evidence="7">
    <location>
        <begin position="128"/>
        <end position="226"/>
    </location>
</feature>
<evidence type="ECO:0000259" key="9">
    <source>
        <dbReference type="PROSITE" id="PS50110"/>
    </source>
</evidence>
<evidence type="ECO:0000256" key="3">
    <source>
        <dbReference type="ARBA" id="ARBA00023015"/>
    </source>
</evidence>
<keyword evidence="12" id="KW-1185">Reference proteome</keyword>
<dbReference type="FunFam" id="3.40.50.2300:FF:000001">
    <property type="entry name" value="DNA-binding response regulator PhoB"/>
    <property type="match status" value="1"/>
</dbReference>
<dbReference type="SMART" id="SM00448">
    <property type="entry name" value="REC"/>
    <property type="match status" value="1"/>
</dbReference>
<sequence>MTEPHILLVEDEPDVASFIRKGLEEEQYRVTWAKNGRRGLEYVQQDEIDLVLLDVRLPDINGLDVCERLRIHDTHLPVMMLTALDAVEDRVAGLRSGADDYLPKPFAFDELLARIEALLRRVEPQERDEPLEDGALRLDLAARRCSVDGEEIHLTPTEFDLLAFLMARKGRALSREDIHREVWGHNFDRGTNLIDVYVNYLRRKLSDAGCDSRIETVRGTGYRFESAESGPASSPDAETNIETTDAGA</sequence>
<dbReference type="PANTHER" id="PTHR48111:SF1">
    <property type="entry name" value="TWO-COMPONENT RESPONSE REGULATOR ORR33"/>
    <property type="match status" value="1"/>
</dbReference>
<evidence type="ECO:0000256" key="1">
    <source>
        <dbReference type="ARBA" id="ARBA00022553"/>
    </source>
</evidence>
<proteinExistence type="predicted"/>
<feature type="modified residue" description="4-aspartylphosphate" evidence="6">
    <location>
        <position position="54"/>
    </location>
</feature>
<dbReference type="GO" id="GO:0006355">
    <property type="term" value="P:regulation of DNA-templated transcription"/>
    <property type="evidence" value="ECO:0007669"/>
    <property type="project" value="InterPro"/>
</dbReference>
<dbReference type="EMBL" id="PDEQ01000002">
    <property type="protein sequence ID" value="PEN14619.1"/>
    <property type="molecule type" value="Genomic_DNA"/>
</dbReference>
<reference evidence="11 12" key="1">
    <citation type="submission" date="2017-10" db="EMBL/GenBank/DDBJ databases">
        <title>Draft genome of Longibacter Salinarum.</title>
        <authorList>
            <person name="Goh K.M."/>
            <person name="Shamsir M.S."/>
            <person name="Lim S.W."/>
        </authorList>
    </citation>
    <scope>NUCLEOTIDE SEQUENCE [LARGE SCALE GENOMIC DNA]</scope>
    <source>
        <strain evidence="11 12">KCTC 52045</strain>
    </source>
</reference>
<dbReference type="Gene3D" id="3.40.50.2300">
    <property type="match status" value="1"/>
</dbReference>
<dbReference type="Pfam" id="PF00486">
    <property type="entry name" value="Trans_reg_C"/>
    <property type="match status" value="1"/>
</dbReference>
<evidence type="ECO:0000256" key="7">
    <source>
        <dbReference type="PROSITE-ProRule" id="PRU01091"/>
    </source>
</evidence>